<evidence type="ECO:0000313" key="3">
    <source>
        <dbReference type="Proteomes" id="UP000035425"/>
    </source>
</evidence>
<proteinExistence type="predicted"/>
<reference evidence="2 3" key="1">
    <citation type="submission" date="2014-12" db="EMBL/GenBank/DDBJ databases">
        <title>Frankia sp. BMG5.1 draft genome.</title>
        <authorList>
            <person name="Gtari M."/>
            <person name="Ghodhbane-Gtari F."/>
            <person name="Nouioui I."/>
            <person name="Ktari A."/>
            <person name="Hezbri K."/>
            <person name="Mimouni W."/>
            <person name="Sbissi I."/>
            <person name="Ayari A."/>
            <person name="Yamanaka T."/>
            <person name="Normand P."/>
            <person name="Tisa L.S."/>
            <person name="Boudabous A."/>
        </authorList>
    </citation>
    <scope>NUCLEOTIDE SEQUENCE [LARGE SCALE GENOMIC DNA]</scope>
    <source>
        <strain evidence="2 3">BMG5.1</strain>
    </source>
</reference>
<organism evidence="2 3">
    <name type="scientific">Protofrankia coriariae</name>
    <dbReference type="NCBI Taxonomy" id="1562887"/>
    <lineage>
        <taxon>Bacteria</taxon>
        <taxon>Bacillati</taxon>
        <taxon>Actinomycetota</taxon>
        <taxon>Actinomycetes</taxon>
        <taxon>Frankiales</taxon>
        <taxon>Frankiaceae</taxon>
        <taxon>Protofrankia</taxon>
    </lineage>
</organism>
<dbReference type="EMBL" id="JWIO01000004">
    <property type="protein sequence ID" value="KLL12542.1"/>
    <property type="molecule type" value="Genomic_DNA"/>
</dbReference>
<comment type="caution">
    <text evidence="2">The sequence shown here is derived from an EMBL/GenBank/DDBJ whole genome shotgun (WGS) entry which is preliminary data.</text>
</comment>
<evidence type="ECO:0000259" key="1">
    <source>
        <dbReference type="Pfam" id="PF09509"/>
    </source>
</evidence>
<dbReference type="Proteomes" id="UP000035425">
    <property type="component" value="Unassembled WGS sequence"/>
</dbReference>
<evidence type="ECO:0000313" key="2">
    <source>
        <dbReference type="EMBL" id="KLL12542.1"/>
    </source>
</evidence>
<sequence>MALVEAIAILAQRAELAEIVGPVGPRLSASELHPTIWGAAAQLWDDGHLRAAVQTAATAFEGLLQHKAGPHVSGENLASLFSGKDPTVGSPRLRIRDVDPASNTWKSAHEGAAALVRGAFLGVRNLVSHPGWPDPNARQALEMLAVLSYIARLVDQSDTLQIP</sequence>
<dbReference type="Pfam" id="PF09509">
    <property type="entry name" value="Hypoth_Ymh"/>
    <property type="match status" value="1"/>
</dbReference>
<feature type="domain" description="Conserved hypothetical protein CHP02391" evidence="1">
    <location>
        <begin position="31"/>
        <end position="153"/>
    </location>
</feature>
<name>A0ABR5F741_9ACTN</name>
<protein>
    <recommendedName>
        <fullName evidence="1">Conserved hypothetical protein CHP02391 domain-containing protein</fullName>
    </recommendedName>
</protein>
<accession>A0ABR5F741</accession>
<dbReference type="InterPro" id="IPR012654">
    <property type="entry name" value="CHP02391"/>
</dbReference>
<keyword evidence="3" id="KW-1185">Reference proteome</keyword>
<gene>
    <name evidence="2" type="ORF">FrCorBMG51_04700</name>
</gene>